<proteinExistence type="predicted"/>
<accession>A0ABR2E9Y5</accession>
<evidence type="ECO:0000313" key="2">
    <source>
        <dbReference type="Proteomes" id="UP001472677"/>
    </source>
</evidence>
<organism evidence="1 2">
    <name type="scientific">Hibiscus sabdariffa</name>
    <name type="common">roselle</name>
    <dbReference type="NCBI Taxonomy" id="183260"/>
    <lineage>
        <taxon>Eukaryota</taxon>
        <taxon>Viridiplantae</taxon>
        <taxon>Streptophyta</taxon>
        <taxon>Embryophyta</taxon>
        <taxon>Tracheophyta</taxon>
        <taxon>Spermatophyta</taxon>
        <taxon>Magnoliopsida</taxon>
        <taxon>eudicotyledons</taxon>
        <taxon>Gunneridae</taxon>
        <taxon>Pentapetalae</taxon>
        <taxon>rosids</taxon>
        <taxon>malvids</taxon>
        <taxon>Malvales</taxon>
        <taxon>Malvaceae</taxon>
        <taxon>Malvoideae</taxon>
        <taxon>Hibiscus</taxon>
    </lineage>
</organism>
<gene>
    <name evidence="1" type="ORF">V6N12_002770</name>
</gene>
<reference evidence="1 2" key="1">
    <citation type="journal article" date="2024" name="G3 (Bethesda)">
        <title>Genome assembly of Hibiscus sabdariffa L. provides insights into metabolisms of medicinal natural products.</title>
        <authorList>
            <person name="Kim T."/>
        </authorList>
    </citation>
    <scope>NUCLEOTIDE SEQUENCE [LARGE SCALE GENOMIC DNA]</scope>
    <source>
        <strain evidence="1">TK-2024</strain>
        <tissue evidence="1">Old leaves</tissue>
    </source>
</reference>
<comment type="caution">
    <text evidence="1">The sequence shown here is derived from an EMBL/GenBank/DDBJ whole genome shotgun (WGS) entry which is preliminary data.</text>
</comment>
<protein>
    <submittedName>
        <fullName evidence="1">Uncharacterized protein</fullName>
    </submittedName>
</protein>
<dbReference type="EMBL" id="JBBPBM010000017">
    <property type="protein sequence ID" value="KAK8556366.1"/>
    <property type="molecule type" value="Genomic_DNA"/>
</dbReference>
<dbReference type="Proteomes" id="UP001472677">
    <property type="component" value="Unassembled WGS sequence"/>
</dbReference>
<evidence type="ECO:0000313" key="1">
    <source>
        <dbReference type="EMBL" id="KAK8556366.1"/>
    </source>
</evidence>
<name>A0ABR2E9Y5_9ROSI</name>
<sequence length="96" mass="10977">MVVKYYKDLFSSSGNTDSGYVHRGYFTQCTTAMRRVFIAPVSDEEVQRTMFEMGHLKALGADGFNVLLYQCNWSIVGSSVVHWYMTPLMATRLILH</sequence>
<keyword evidence="2" id="KW-1185">Reference proteome</keyword>